<comment type="subcellular location">
    <subcellularLocation>
        <location evidence="1 5">Bacterial flagellum basal body</location>
    </subcellularLocation>
</comment>
<dbReference type="PANTHER" id="PTHR30435">
    <property type="entry name" value="FLAGELLAR PROTEIN"/>
    <property type="match status" value="1"/>
</dbReference>
<feature type="domain" description="Flagellar hook protein FlgE D2" evidence="9">
    <location>
        <begin position="150"/>
        <end position="286"/>
    </location>
</feature>
<keyword evidence="11" id="KW-0969">Cilium</keyword>
<dbReference type="InterPro" id="IPR037925">
    <property type="entry name" value="FlgE/F/G-like"/>
</dbReference>
<sequence length="404" mass="41884">MGFSQALSGLNAASSQLDVVGNNIANSQTVGFKGSSVQFADVYAAKTGLGTRVSAVLQDFSNGALESSGRNLDLAIAGGGFFRMTQNDQVVYSRNGQLTMTPDGYLENAQGARLTGYPAGVGAGGQPQALQVPAAALEAKATTGVNASLNLDANSSSNPADQTQHASGNFSYNYANSSTVYDSLGNRHNVTMYFAKLEPDATANPPIGDNDWQVRTSIDGTLTGGDGQPQPLTFDSNGQLTGSDTLTYTFTHANGATNPQGVAFDFGGTTQYGNDFELSSLNQDGYTSGSMVGITIDDAGNVIGSYSNEESKVLGTIALANFRNPEGLKPVGDNAWVETTASGQALVGLAGSGMLGSIESGTVETSNVDLTKELVDLIIAQRNFQANSQTIKTQDEVMQGIVNL</sequence>
<keyword evidence="4 5" id="KW-0975">Bacterial flagellum</keyword>
<dbReference type="InterPro" id="IPR053967">
    <property type="entry name" value="LlgE_F_G-like_D1"/>
</dbReference>
<feature type="domain" description="Flagellar basal body rod protein N-terminal" evidence="7">
    <location>
        <begin position="6"/>
        <end position="33"/>
    </location>
</feature>
<feature type="region of interest" description="Disordered" evidence="6">
    <location>
        <begin position="150"/>
        <end position="169"/>
    </location>
</feature>
<comment type="similarity">
    <text evidence="2 5">Belongs to the flagella basal body rod proteins family.</text>
</comment>
<name>A0ABV7M4C0_9GAMM</name>
<dbReference type="EMBL" id="JBHRUH010000031">
    <property type="protein sequence ID" value="MFC3293103.1"/>
    <property type="molecule type" value="Genomic_DNA"/>
</dbReference>
<evidence type="ECO:0000256" key="4">
    <source>
        <dbReference type="ARBA" id="ARBA00023143"/>
    </source>
</evidence>
<evidence type="ECO:0000313" key="11">
    <source>
        <dbReference type="EMBL" id="MFC3293103.1"/>
    </source>
</evidence>
<evidence type="ECO:0000256" key="3">
    <source>
        <dbReference type="ARBA" id="ARBA00019015"/>
    </source>
</evidence>
<feature type="domain" description="Flagellar hook protein FlgE/F/G-like D1" evidence="10">
    <location>
        <begin position="75"/>
        <end position="137"/>
    </location>
</feature>
<protein>
    <recommendedName>
        <fullName evidence="3 5">Flagellar hook protein FlgE</fullName>
    </recommendedName>
</protein>
<dbReference type="Pfam" id="PF22692">
    <property type="entry name" value="LlgE_F_G_D1"/>
    <property type="match status" value="1"/>
</dbReference>
<evidence type="ECO:0000256" key="1">
    <source>
        <dbReference type="ARBA" id="ARBA00004117"/>
    </source>
</evidence>
<evidence type="ECO:0000259" key="7">
    <source>
        <dbReference type="Pfam" id="PF00460"/>
    </source>
</evidence>
<dbReference type="Gene3D" id="2.60.98.20">
    <property type="entry name" value="Flagellar hook protein FlgE"/>
    <property type="match status" value="1"/>
</dbReference>
<organism evidence="11 12">
    <name type="scientific">Modicisalibacter luteus</name>
    <dbReference type="NCBI Taxonomy" id="453962"/>
    <lineage>
        <taxon>Bacteria</taxon>
        <taxon>Pseudomonadati</taxon>
        <taxon>Pseudomonadota</taxon>
        <taxon>Gammaproteobacteria</taxon>
        <taxon>Oceanospirillales</taxon>
        <taxon>Halomonadaceae</taxon>
        <taxon>Modicisalibacter</taxon>
    </lineage>
</organism>
<keyword evidence="12" id="KW-1185">Reference proteome</keyword>
<comment type="caution">
    <text evidence="11">The sequence shown here is derived from an EMBL/GenBank/DDBJ whole genome shotgun (WGS) entry which is preliminary data.</text>
</comment>
<dbReference type="Pfam" id="PF00460">
    <property type="entry name" value="Flg_bb_rod"/>
    <property type="match status" value="1"/>
</dbReference>
<evidence type="ECO:0000256" key="2">
    <source>
        <dbReference type="ARBA" id="ARBA00009677"/>
    </source>
</evidence>
<comment type="function">
    <text evidence="5">A flexible structure which links the flagellar filament to the drive apparatus in the basal body.</text>
</comment>
<gene>
    <name evidence="11" type="primary">flgE</name>
    <name evidence="11" type="ORF">ACFOEI_13685</name>
</gene>
<feature type="domain" description="Flagellar basal-body/hook protein C-terminal" evidence="8">
    <location>
        <begin position="360"/>
        <end position="404"/>
    </location>
</feature>
<dbReference type="SUPFAM" id="SSF117143">
    <property type="entry name" value="Flagellar hook protein flgE"/>
    <property type="match status" value="1"/>
</dbReference>
<dbReference type="Pfam" id="PF07559">
    <property type="entry name" value="FlgE_D2"/>
    <property type="match status" value="1"/>
</dbReference>
<feature type="compositionally biased region" description="Polar residues" evidence="6">
    <location>
        <begin position="159"/>
        <end position="169"/>
    </location>
</feature>
<evidence type="ECO:0000259" key="10">
    <source>
        <dbReference type="Pfam" id="PF22692"/>
    </source>
</evidence>
<evidence type="ECO:0000259" key="9">
    <source>
        <dbReference type="Pfam" id="PF07559"/>
    </source>
</evidence>
<evidence type="ECO:0000313" key="12">
    <source>
        <dbReference type="Proteomes" id="UP001595640"/>
    </source>
</evidence>
<keyword evidence="11" id="KW-0966">Cell projection</keyword>
<keyword evidence="11" id="KW-0282">Flagellum</keyword>
<proteinExistence type="inferred from homology"/>
<dbReference type="InterPro" id="IPR010930">
    <property type="entry name" value="Flg_bb/hook_C_dom"/>
</dbReference>
<dbReference type="Proteomes" id="UP001595640">
    <property type="component" value="Unassembled WGS sequence"/>
</dbReference>
<dbReference type="NCBIfam" id="NF004238">
    <property type="entry name" value="PRK05682.1-1"/>
    <property type="match status" value="1"/>
</dbReference>
<dbReference type="InterPro" id="IPR020013">
    <property type="entry name" value="Flagellar_FlgE/F/G"/>
</dbReference>
<dbReference type="InterPro" id="IPR011491">
    <property type="entry name" value="FlgE_D2"/>
</dbReference>
<reference evidence="12" key="1">
    <citation type="journal article" date="2019" name="Int. J. Syst. Evol. Microbiol.">
        <title>The Global Catalogue of Microorganisms (GCM) 10K type strain sequencing project: providing services to taxonomists for standard genome sequencing and annotation.</title>
        <authorList>
            <consortium name="The Broad Institute Genomics Platform"/>
            <consortium name="The Broad Institute Genome Sequencing Center for Infectious Disease"/>
            <person name="Wu L."/>
            <person name="Ma J."/>
        </authorList>
    </citation>
    <scope>NUCLEOTIDE SEQUENCE [LARGE SCALE GENOMIC DNA]</scope>
    <source>
        <strain evidence="12">KCTC 12847</strain>
    </source>
</reference>
<accession>A0ABV7M4C0</accession>
<evidence type="ECO:0000256" key="6">
    <source>
        <dbReference type="SAM" id="MobiDB-lite"/>
    </source>
</evidence>
<evidence type="ECO:0000259" key="8">
    <source>
        <dbReference type="Pfam" id="PF06429"/>
    </source>
</evidence>
<dbReference type="Pfam" id="PF06429">
    <property type="entry name" value="Flg_bbr_C"/>
    <property type="match status" value="1"/>
</dbReference>
<dbReference type="NCBIfam" id="TIGR03506">
    <property type="entry name" value="FlgEFG_subfam"/>
    <property type="match status" value="1"/>
</dbReference>
<dbReference type="RefSeq" id="WP_019018402.1">
    <property type="nucleotide sequence ID" value="NZ_BMXD01000001.1"/>
</dbReference>
<evidence type="ECO:0000256" key="5">
    <source>
        <dbReference type="RuleBase" id="RU362116"/>
    </source>
</evidence>
<dbReference type="InterPro" id="IPR001444">
    <property type="entry name" value="Flag_bb_rod_N"/>
</dbReference>
<dbReference type="PANTHER" id="PTHR30435:SF1">
    <property type="entry name" value="FLAGELLAR HOOK PROTEIN FLGE"/>
    <property type="match status" value="1"/>
</dbReference>
<dbReference type="InterPro" id="IPR037058">
    <property type="entry name" value="Falgellar_hook_FlgE_sf"/>
</dbReference>